<evidence type="ECO:0008006" key="5">
    <source>
        <dbReference type="Google" id="ProtNLM"/>
    </source>
</evidence>
<gene>
    <name evidence="3" type="ORF">GH714_039804</name>
</gene>
<dbReference type="InterPro" id="IPR036291">
    <property type="entry name" value="NAD(P)-bd_dom_sf"/>
</dbReference>
<evidence type="ECO:0000256" key="2">
    <source>
        <dbReference type="ARBA" id="ARBA00023002"/>
    </source>
</evidence>
<dbReference type="AlphaFoldDB" id="A0A6A6KEM3"/>
<dbReference type="PANTHER" id="PTHR10366">
    <property type="entry name" value="NAD DEPENDENT EPIMERASE/DEHYDRATASE"/>
    <property type="match status" value="1"/>
</dbReference>
<dbReference type="PANTHER" id="PTHR10366:SF852">
    <property type="entry name" value="CINNAMOYL-COA REDUCTASE CAD2"/>
    <property type="match status" value="1"/>
</dbReference>
<dbReference type="InterPro" id="IPR050425">
    <property type="entry name" value="NAD(P)_dehydrat-like"/>
</dbReference>
<dbReference type="SUPFAM" id="SSF51735">
    <property type="entry name" value="NAD(P)-binding Rossmann-fold domains"/>
    <property type="match status" value="1"/>
</dbReference>
<evidence type="ECO:0000256" key="1">
    <source>
        <dbReference type="ARBA" id="ARBA00022857"/>
    </source>
</evidence>
<accession>A0A6A6KEM3</accession>
<keyword evidence="1" id="KW-0521">NADP</keyword>
<reference evidence="3 4" key="1">
    <citation type="journal article" date="2020" name="Mol. Plant">
        <title>The Chromosome-Based Rubber Tree Genome Provides New Insights into Spurge Genome Evolution and Rubber Biosynthesis.</title>
        <authorList>
            <person name="Liu J."/>
            <person name="Shi C."/>
            <person name="Shi C.C."/>
            <person name="Li W."/>
            <person name="Zhang Q.J."/>
            <person name="Zhang Y."/>
            <person name="Li K."/>
            <person name="Lu H.F."/>
            <person name="Shi C."/>
            <person name="Zhu S.T."/>
            <person name="Xiao Z.Y."/>
            <person name="Nan H."/>
            <person name="Yue Y."/>
            <person name="Zhu X.G."/>
            <person name="Wu Y."/>
            <person name="Hong X.N."/>
            <person name="Fan G.Y."/>
            <person name="Tong Y."/>
            <person name="Zhang D."/>
            <person name="Mao C.L."/>
            <person name="Liu Y.L."/>
            <person name="Hao S.J."/>
            <person name="Liu W.Q."/>
            <person name="Lv M.Q."/>
            <person name="Zhang H.B."/>
            <person name="Liu Y."/>
            <person name="Hu-Tang G.R."/>
            <person name="Wang J.P."/>
            <person name="Wang J.H."/>
            <person name="Sun Y.H."/>
            <person name="Ni S.B."/>
            <person name="Chen W.B."/>
            <person name="Zhang X.C."/>
            <person name="Jiao Y.N."/>
            <person name="Eichler E.E."/>
            <person name="Li G.H."/>
            <person name="Liu X."/>
            <person name="Gao L.Z."/>
        </authorList>
    </citation>
    <scope>NUCLEOTIDE SEQUENCE [LARGE SCALE GENOMIC DNA]</scope>
    <source>
        <strain evidence="4">cv. GT1</strain>
        <tissue evidence="3">Leaf</tissue>
    </source>
</reference>
<comment type="caution">
    <text evidence="3">The sequence shown here is derived from an EMBL/GenBank/DDBJ whole genome shotgun (WGS) entry which is preliminary data.</text>
</comment>
<dbReference type="GO" id="GO:0016616">
    <property type="term" value="F:oxidoreductase activity, acting on the CH-OH group of donors, NAD or NADP as acceptor"/>
    <property type="evidence" value="ECO:0007669"/>
    <property type="project" value="TreeGrafter"/>
</dbReference>
<organism evidence="3 4">
    <name type="scientific">Hevea brasiliensis</name>
    <name type="common">Para rubber tree</name>
    <name type="synonym">Siphonia brasiliensis</name>
    <dbReference type="NCBI Taxonomy" id="3981"/>
    <lineage>
        <taxon>Eukaryota</taxon>
        <taxon>Viridiplantae</taxon>
        <taxon>Streptophyta</taxon>
        <taxon>Embryophyta</taxon>
        <taxon>Tracheophyta</taxon>
        <taxon>Spermatophyta</taxon>
        <taxon>Magnoliopsida</taxon>
        <taxon>eudicotyledons</taxon>
        <taxon>Gunneridae</taxon>
        <taxon>Pentapetalae</taxon>
        <taxon>rosids</taxon>
        <taxon>fabids</taxon>
        <taxon>Malpighiales</taxon>
        <taxon>Euphorbiaceae</taxon>
        <taxon>Crotonoideae</taxon>
        <taxon>Micrandreae</taxon>
        <taxon>Hevea</taxon>
    </lineage>
</organism>
<proteinExistence type="predicted"/>
<sequence length="242" mass="26395">MDVDKNSDPPSYTRTLNDYEQTVSIPIQEIPGAFCEILPYLPSNNYGDDYRAILEAATYQQAMLAATNYGSFRAYATGMTPPILEPVQIHLKKDIFAELIDPALKGTLNALNSCAKVPSIKWVVLTSSIAAVSFLIQTFTLAEDAACKFAKEKGIDLVAINPAMVIGPLLQPTLNTSAASILEAANYHQAMLAAANYGSHRTYATGMTPPIVEPVQIYLTEDVFVSKYLNENSCDFKPSQDD</sequence>
<keyword evidence="2" id="KW-0560">Oxidoreductase</keyword>
<name>A0A6A6KEM3_HEVBR</name>
<dbReference type="Gene3D" id="3.40.50.720">
    <property type="entry name" value="NAD(P)-binding Rossmann-like Domain"/>
    <property type="match status" value="2"/>
</dbReference>
<evidence type="ECO:0000313" key="3">
    <source>
        <dbReference type="EMBL" id="KAF2287390.1"/>
    </source>
</evidence>
<dbReference type="Proteomes" id="UP000467840">
    <property type="component" value="Chromosome 3"/>
</dbReference>
<evidence type="ECO:0000313" key="4">
    <source>
        <dbReference type="Proteomes" id="UP000467840"/>
    </source>
</evidence>
<keyword evidence="4" id="KW-1185">Reference proteome</keyword>
<protein>
    <recommendedName>
        <fullName evidence="5">NAD-dependent epimerase/dehydratase domain-containing protein</fullName>
    </recommendedName>
</protein>
<dbReference type="EMBL" id="JAAGAX010000017">
    <property type="protein sequence ID" value="KAF2287390.1"/>
    <property type="molecule type" value="Genomic_DNA"/>
</dbReference>